<dbReference type="Proteomes" id="UP000592294">
    <property type="component" value="Unassembled WGS sequence"/>
</dbReference>
<sequence>MAEERLDPERILTQLARTPAARPSRARAFMQQHQAAIRRALAVGYRASALYRALAALGHPPPMSLRQFRRYLAAWRPAPSAVTTVLSRSSASPVRVPTPPRQDSGPQPPARPPATFHWDPLSDDSEIH</sequence>
<reference evidence="2 3" key="1">
    <citation type="submission" date="2020-06" db="EMBL/GenBank/DDBJ databases">
        <title>Whole-genome sequence of Allochromatium humboldtianum DSM 21881, type strain.</title>
        <authorList>
            <person name="Kyndt J.A."/>
            <person name="Meyer T.E."/>
        </authorList>
    </citation>
    <scope>NUCLEOTIDE SEQUENCE [LARGE SCALE GENOMIC DNA]</scope>
    <source>
        <strain evidence="2 3">DSM 21881</strain>
    </source>
</reference>
<name>A0A850RE87_9GAMM</name>
<evidence type="ECO:0000313" key="2">
    <source>
        <dbReference type="EMBL" id="NVZ10546.1"/>
    </source>
</evidence>
<feature type="compositionally biased region" description="Pro residues" evidence="1">
    <location>
        <begin position="96"/>
        <end position="112"/>
    </location>
</feature>
<evidence type="ECO:0000313" key="3">
    <source>
        <dbReference type="Proteomes" id="UP000592294"/>
    </source>
</evidence>
<proteinExistence type="predicted"/>
<accession>A0A850RE87</accession>
<dbReference type="EMBL" id="JABZEO010000010">
    <property type="protein sequence ID" value="NVZ10546.1"/>
    <property type="molecule type" value="Genomic_DNA"/>
</dbReference>
<protein>
    <submittedName>
        <fullName evidence="2">Uncharacterized protein</fullName>
    </submittedName>
</protein>
<feature type="region of interest" description="Disordered" evidence="1">
    <location>
        <begin position="84"/>
        <end position="128"/>
    </location>
</feature>
<dbReference type="RefSeq" id="WP_176977283.1">
    <property type="nucleotide sequence ID" value="NZ_JABZEO010000010.1"/>
</dbReference>
<gene>
    <name evidence="2" type="ORF">HW932_14875</name>
</gene>
<keyword evidence="3" id="KW-1185">Reference proteome</keyword>
<evidence type="ECO:0000256" key="1">
    <source>
        <dbReference type="SAM" id="MobiDB-lite"/>
    </source>
</evidence>
<comment type="caution">
    <text evidence="2">The sequence shown here is derived from an EMBL/GenBank/DDBJ whole genome shotgun (WGS) entry which is preliminary data.</text>
</comment>
<dbReference type="AlphaFoldDB" id="A0A850RE87"/>
<organism evidence="2 3">
    <name type="scientific">Allochromatium humboldtianum</name>
    <dbReference type="NCBI Taxonomy" id="504901"/>
    <lineage>
        <taxon>Bacteria</taxon>
        <taxon>Pseudomonadati</taxon>
        <taxon>Pseudomonadota</taxon>
        <taxon>Gammaproteobacteria</taxon>
        <taxon>Chromatiales</taxon>
        <taxon>Chromatiaceae</taxon>
        <taxon>Allochromatium</taxon>
    </lineage>
</organism>